<evidence type="ECO:0000313" key="4">
    <source>
        <dbReference type="Proteomes" id="UP000571018"/>
    </source>
</evidence>
<comment type="caution">
    <text evidence="3">The sequence shown here is derived from an EMBL/GenBank/DDBJ whole genome shotgun (WGS) entry which is preliminary data.</text>
</comment>
<dbReference type="InterPro" id="IPR003331">
    <property type="entry name" value="UDP_GlcNAc_Epimerase_2_dom"/>
</dbReference>
<dbReference type="AlphaFoldDB" id="A0A839A7C3"/>
<dbReference type="CDD" id="cd03786">
    <property type="entry name" value="GTB_UDP-GlcNAc_2-Epimerase"/>
    <property type="match status" value="1"/>
</dbReference>
<dbReference type="Pfam" id="PF02350">
    <property type="entry name" value="Epimerase_2"/>
    <property type="match status" value="1"/>
</dbReference>
<protein>
    <submittedName>
        <fullName evidence="3">UDP-N-acetylglucosamine 2-epimerase (Non-hydrolyzing)</fullName>
        <ecNumber evidence="3">5.1.3.14</ecNumber>
    </submittedName>
</protein>
<dbReference type="EC" id="5.1.3.14" evidence="3"/>
<dbReference type="SUPFAM" id="SSF53756">
    <property type="entry name" value="UDP-Glycosyltransferase/glycogen phosphorylase"/>
    <property type="match status" value="1"/>
</dbReference>
<gene>
    <name evidence="3" type="primary">wecB</name>
    <name evidence="3" type="ORF">HW423_10475</name>
</gene>
<keyword evidence="4" id="KW-1185">Reference proteome</keyword>
<organism evidence="3 4">
    <name type="scientific">Ruoffia halotolerans</name>
    <dbReference type="NCBI Taxonomy" id="2748684"/>
    <lineage>
        <taxon>Bacteria</taxon>
        <taxon>Bacillati</taxon>
        <taxon>Bacillota</taxon>
        <taxon>Bacilli</taxon>
        <taxon>Lactobacillales</taxon>
        <taxon>Aerococcaceae</taxon>
        <taxon>Ruoffia</taxon>
    </lineage>
</organism>
<accession>A0A839A7C3</accession>
<keyword evidence="1 3" id="KW-0413">Isomerase</keyword>
<feature type="domain" description="UDP-N-acetylglucosamine 2-epimerase" evidence="2">
    <location>
        <begin position="24"/>
        <end position="360"/>
    </location>
</feature>
<evidence type="ECO:0000313" key="3">
    <source>
        <dbReference type="EMBL" id="MBA5730206.1"/>
    </source>
</evidence>
<dbReference type="InterPro" id="IPR029767">
    <property type="entry name" value="WecB-like"/>
</dbReference>
<dbReference type="EMBL" id="JACAOA010000047">
    <property type="protein sequence ID" value="MBA5730206.1"/>
    <property type="molecule type" value="Genomic_DNA"/>
</dbReference>
<dbReference type="PANTHER" id="PTHR43174:SF1">
    <property type="entry name" value="UDP-N-ACETYLGLUCOSAMINE 2-EPIMERASE"/>
    <property type="match status" value="1"/>
</dbReference>
<reference evidence="3 4" key="1">
    <citation type="submission" date="2020-06" db="EMBL/GenBank/DDBJ databases">
        <title>Reclassification of Facklamia ignava, Facklamia soureckii and Facklami tabacinasalis as Falseniella iganva gen. nov., comb. nov., Hutsoniella ignava gen. nov., comb. nov., and Ruoffia tabacinasalis gen. nov., comb. nov and description of Ruoffia haltotolerans sp. nov., isolated from hypersaline Inland Sea of Qatar.</title>
        <authorList>
            <person name="Fotedar R."/>
            <person name="Sankaranarayanan K."/>
            <person name="Lawson P."/>
            <person name="Caldwell M."/>
            <person name="Zeyara A."/>
            <person name="Al Malki A."/>
            <person name="Ali M."/>
        </authorList>
    </citation>
    <scope>NUCLEOTIDE SEQUENCE [LARGE SCALE GENOMIC DNA]</scope>
    <source>
        <strain evidence="3 4">INB8</strain>
    </source>
</reference>
<name>A0A839A7C3_9LACT</name>
<dbReference type="PANTHER" id="PTHR43174">
    <property type="entry name" value="UDP-N-ACETYLGLUCOSAMINE 2-EPIMERASE"/>
    <property type="match status" value="1"/>
</dbReference>
<dbReference type="NCBIfam" id="TIGR00236">
    <property type="entry name" value="wecB"/>
    <property type="match status" value="1"/>
</dbReference>
<proteinExistence type="inferred from homology"/>
<evidence type="ECO:0000259" key="2">
    <source>
        <dbReference type="Pfam" id="PF02350"/>
    </source>
</evidence>
<comment type="similarity">
    <text evidence="1">Belongs to the UDP-N-acetylglucosamine 2-epimerase family.</text>
</comment>
<sequence>MKKLKVMTVVGTRPEIIRLSSVIKKLEESEAIEHILVHTGQNYDYELNEVFFEDFGLRKPDYFLNAAGGSPMETVGQILANIDPILADEAPDSFLVLGDTNSCLCAIAAKRHHIPIFHMEAGNRCFDQRVPEETNRKIVDHVADINLTYSDIAREYLLAEGLPADQIIKTGSPMFEVLNEKLDDIKNAESYQKLGLEQGQYFVVSAHRDENISSERNFLNLVDSLNEIAEVYQLPVIVSTHPRTRKMIEEKGVEFNELVQLMKPMGFTEYNNLQLNSKAVLSDSGTISEESSILKFKALNLREAHERPEAMEEGAVMMVGLEKERIIQGLTILDSQEEGTLRLVADYSMPNVSDKVLRIILSYSDYINRKVWYK</sequence>
<dbReference type="Gene3D" id="3.40.50.2000">
    <property type="entry name" value="Glycogen Phosphorylase B"/>
    <property type="match status" value="2"/>
</dbReference>
<dbReference type="Proteomes" id="UP000571018">
    <property type="component" value="Unassembled WGS sequence"/>
</dbReference>
<dbReference type="RefSeq" id="WP_218931859.1">
    <property type="nucleotide sequence ID" value="NZ_JACAOA010000047.1"/>
</dbReference>
<dbReference type="GO" id="GO:0008761">
    <property type="term" value="F:UDP-N-acetylglucosamine 2-epimerase activity"/>
    <property type="evidence" value="ECO:0007669"/>
    <property type="project" value="UniProtKB-EC"/>
</dbReference>
<evidence type="ECO:0000256" key="1">
    <source>
        <dbReference type="RuleBase" id="RU003513"/>
    </source>
</evidence>